<sequence length="256" mass="29870">MRERKDEFVMIEQDHHAQVSGRIMAHWKASLFPGENFRKSVEYAISRHDCGWKPFDQEPFWNDKKQAPYTFIDFPVLAKTVLYRHGIDEVEKEDAYAALLCSMYYMGFLKNEASGEAKAFLALEKERQERLIRSLELSDLSLLNFHCGLLQFGDHLSLYICLNEPGAAKEKELPFFRDGIPLSAALYPFEQNKIQLYWRNKETIAMETFPFEREITITLKQKILPKEAIASKGLLQCYKEAPLNELTIHLVDQNRQ</sequence>
<organism evidence="1 2">
    <name type="scientific">Bacillus lumedeiriae</name>
    <dbReference type="NCBI Taxonomy" id="3058829"/>
    <lineage>
        <taxon>Bacteria</taxon>
        <taxon>Bacillati</taxon>
        <taxon>Bacillota</taxon>
        <taxon>Bacilli</taxon>
        <taxon>Bacillales</taxon>
        <taxon>Bacillaceae</taxon>
        <taxon>Bacillus</taxon>
    </lineage>
</organism>
<dbReference type="Proteomes" id="UP001619911">
    <property type="component" value="Unassembled WGS sequence"/>
</dbReference>
<dbReference type="Pfam" id="PF13030">
    <property type="entry name" value="DUF3891"/>
    <property type="match status" value="1"/>
</dbReference>
<evidence type="ECO:0000313" key="1">
    <source>
        <dbReference type="EMBL" id="MFK2825622.1"/>
    </source>
</evidence>
<dbReference type="EMBL" id="JAUIYO010000004">
    <property type="protein sequence ID" value="MFK2825622.1"/>
    <property type="molecule type" value="Genomic_DNA"/>
</dbReference>
<evidence type="ECO:0000313" key="2">
    <source>
        <dbReference type="Proteomes" id="UP001619911"/>
    </source>
</evidence>
<accession>A0ABW8I837</accession>
<reference evidence="1 2" key="1">
    <citation type="submission" date="2023-07" db="EMBL/GenBank/DDBJ databases">
        <title>Bacillus lucianemedeirus sp. nov, a new species isolated from an immunobiological production facility.</title>
        <authorList>
            <person name="Costa L.V."/>
            <person name="Miranda R.V.S.L."/>
            <person name="Brandao M.L.L."/>
            <person name="Reis C.M.F."/>
            <person name="Frazao A.M."/>
            <person name="Cruz F.V."/>
            <person name="Baio P.V.P."/>
            <person name="Veras J.F.C."/>
            <person name="Ramos J.N."/>
            <person name="Vieira V."/>
        </authorList>
    </citation>
    <scope>NUCLEOTIDE SEQUENCE [LARGE SCALE GENOMIC DNA]</scope>
    <source>
        <strain evidence="1 2">B190/17</strain>
    </source>
</reference>
<keyword evidence="2" id="KW-1185">Reference proteome</keyword>
<gene>
    <name evidence="1" type="ORF">QYG89_08010</name>
</gene>
<dbReference type="InterPro" id="IPR024992">
    <property type="entry name" value="DUF3891"/>
</dbReference>
<name>A0ABW8I837_9BACI</name>
<comment type="caution">
    <text evidence="1">The sequence shown here is derived from an EMBL/GenBank/DDBJ whole genome shotgun (WGS) entry which is preliminary data.</text>
</comment>
<proteinExistence type="predicted"/>
<dbReference type="RefSeq" id="WP_404316591.1">
    <property type="nucleotide sequence ID" value="NZ_JAUIYO010000004.1"/>
</dbReference>
<protein>
    <submittedName>
        <fullName evidence="1">DUF3891 family protein</fullName>
    </submittedName>
</protein>